<feature type="transmembrane region" description="Helical" evidence="1">
    <location>
        <begin position="156"/>
        <end position="175"/>
    </location>
</feature>
<keyword evidence="3" id="KW-1185">Reference proteome</keyword>
<accession>A0A195B3U2</accession>
<keyword evidence="1" id="KW-0472">Membrane</keyword>
<keyword evidence="1" id="KW-0812">Transmembrane</keyword>
<proteinExistence type="predicted"/>
<dbReference type="AlphaFoldDB" id="A0A195B3U2"/>
<protein>
    <submittedName>
        <fullName evidence="2">Uncharacterized protein</fullName>
    </submittedName>
</protein>
<dbReference type="EMBL" id="KQ976618">
    <property type="protein sequence ID" value="KYM79158.1"/>
    <property type="molecule type" value="Genomic_DNA"/>
</dbReference>
<sequence>MHFNTVVKSTPASNIGGTTNVGFIIVGQADRQNIWLEWQKRLIESQQSKIILESTRIELWMARHNLHSSLLISIWLIFIRQIYDEMMRVGENLIVLLSFFKLTCQGHFPKELRSPPTILGSGNILRPHTVRTNNVELNRISPNWAVMLENGRASDILRVSIGTGSSMSIVTLAIVDNKVVTIGLFMISGMILLSVIGLAENSRSN</sequence>
<evidence type="ECO:0000313" key="2">
    <source>
        <dbReference type="EMBL" id="KYM79158.1"/>
    </source>
</evidence>
<keyword evidence="1" id="KW-1133">Transmembrane helix</keyword>
<evidence type="ECO:0000256" key="1">
    <source>
        <dbReference type="SAM" id="Phobius"/>
    </source>
</evidence>
<name>A0A195B3U2_9HYME</name>
<feature type="transmembrane region" description="Helical" evidence="1">
    <location>
        <begin position="181"/>
        <end position="199"/>
    </location>
</feature>
<gene>
    <name evidence="2" type="ORF">ALC53_10322</name>
</gene>
<organism evidence="2 3">
    <name type="scientific">Atta colombica</name>
    <dbReference type="NCBI Taxonomy" id="520822"/>
    <lineage>
        <taxon>Eukaryota</taxon>
        <taxon>Metazoa</taxon>
        <taxon>Ecdysozoa</taxon>
        <taxon>Arthropoda</taxon>
        <taxon>Hexapoda</taxon>
        <taxon>Insecta</taxon>
        <taxon>Pterygota</taxon>
        <taxon>Neoptera</taxon>
        <taxon>Endopterygota</taxon>
        <taxon>Hymenoptera</taxon>
        <taxon>Apocrita</taxon>
        <taxon>Aculeata</taxon>
        <taxon>Formicoidea</taxon>
        <taxon>Formicidae</taxon>
        <taxon>Myrmicinae</taxon>
        <taxon>Atta</taxon>
    </lineage>
</organism>
<reference evidence="2 3" key="1">
    <citation type="submission" date="2015-09" db="EMBL/GenBank/DDBJ databases">
        <title>Atta colombica WGS genome.</title>
        <authorList>
            <person name="Nygaard S."/>
            <person name="Hu H."/>
            <person name="Boomsma J."/>
            <person name="Zhang G."/>
        </authorList>
    </citation>
    <scope>NUCLEOTIDE SEQUENCE [LARGE SCALE GENOMIC DNA]</scope>
    <source>
        <strain evidence="2">Treedump-2</strain>
        <tissue evidence="2">Whole body</tissue>
    </source>
</reference>
<evidence type="ECO:0000313" key="3">
    <source>
        <dbReference type="Proteomes" id="UP000078540"/>
    </source>
</evidence>
<dbReference type="Proteomes" id="UP000078540">
    <property type="component" value="Unassembled WGS sequence"/>
</dbReference>